<dbReference type="PANTHER" id="PTHR43048">
    <property type="entry name" value="METHYLMALONYL-COA EPIMERASE"/>
    <property type="match status" value="1"/>
</dbReference>
<evidence type="ECO:0000259" key="2">
    <source>
        <dbReference type="PROSITE" id="PS51819"/>
    </source>
</evidence>
<keyword evidence="4" id="KW-1185">Reference proteome</keyword>
<keyword evidence="1" id="KW-0479">Metal-binding</keyword>
<protein>
    <submittedName>
        <fullName evidence="3">Catechol 2,3-dioxygenase-like lactoylglutathione lyase family enzyme</fullName>
    </submittedName>
</protein>
<dbReference type="InterPro" id="IPR004360">
    <property type="entry name" value="Glyas_Fos-R_dOase_dom"/>
</dbReference>
<dbReference type="CDD" id="cd06587">
    <property type="entry name" value="VOC"/>
    <property type="match status" value="1"/>
</dbReference>
<evidence type="ECO:0000313" key="3">
    <source>
        <dbReference type="EMBL" id="MDQ0442297.1"/>
    </source>
</evidence>
<evidence type="ECO:0000256" key="1">
    <source>
        <dbReference type="ARBA" id="ARBA00022723"/>
    </source>
</evidence>
<dbReference type="SUPFAM" id="SSF54593">
    <property type="entry name" value="Glyoxalase/Bleomycin resistance protein/Dihydroxybiphenyl dioxygenase"/>
    <property type="match status" value="2"/>
</dbReference>
<reference evidence="3 4" key="1">
    <citation type="submission" date="2023-07" db="EMBL/GenBank/DDBJ databases">
        <title>Genomic Encyclopedia of Type Strains, Phase IV (KMG-IV): sequencing the most valuable type-strain genomes for metagenomic binning, comparative biology and taxonomic classification.</title>
        <authorList>
            <person name="Goeker M."/>
        </authorList>
    </citation>
    <scope>NUCLEOTIDE SEQUENCE [LARGE SCALE GENOMIC DNA]</scope>
    <source>
        <strain evidence="3 4">DSM 19562</strain>
    </source>
</reference>
<name>A0ABU0HJ00_9HYPH</name>
<gene>
    <name evidence="3" type="ORF">QO016_001791</name>
</gene>
<dbReference type="PROSITE" id="PS51819">
    <property type="entry name" value="VOC"/>
    <property type="match status" value="1"/>
</dbReference>
<dbReference type="Gene3D" id="3.10.180.10">
    <property type="entry name" value="2,3-Dihydroxybiphenyl 1,2-Dioxygenase, domain 1"/>
    <property type="match status" value="2"/>
</dbReference>
<evidence type="ECO:0000313" key="4">
    <source>
        <dbReference type="Proteomes" id="UP001236369"/>
    </source>
</evidence>
<accession>A0ABU0HJ00</accession>
<dbReference type="InterPro" id="IPR029068">
    <property type="entry name" value="Glyas_Bleomycin-R_OHBP_Dase"/>
</dbReference>
<sequence>MTGVLAILRFDRTVADLVRTEAFYRDALGFVRQAPPEPLPPAEAQALGLSGFDGRRLRMALGHQQVSFLALDPPGAPYPTDSDATDPVFQHLAIPVRDMAKAFAQLSAHHHAPISQGGPQVLPLSSGGVAAYKFRDPDGHPLELIHFPGGEPAERWAGAPGLFLGIDHSAITVTDLDAAIGFLGGALGLTVSERGLNRGPEQARLDGLADPVVDVIAMTPPDPAPHVELLHYREPQRTQSTRAFGPADCASTRFVFAVEDPAALAETIALSGFSVRITADETACYASGPDGHGFVFLRQG</sequence>
<comment type="caution">
    <text evidence="3">The sequence shown here is derived from an EMBL/GenBank/DDBJ whole genome shotgun (WGS) entry which is preliminary data.</text>
</comment>
<proteinExistence type="predicted"/>
<dbReference type="InterPro" id="IPR037523">
    <property type="entry name" value="VOC_core"/>
</dbReference>
<dbReference type="PANTHER" id="PTHR43048:SF3">
    <property type="entry name" value="METHYLMALONYL-COA EPIMERASE, MITOCHONDRIAL"/>
    <property type="match status" value="1"/>
</dbReference>
<organism evidence="3 4">
    <name type="scientific">Methylobacterium persicinum</name>
    <dbReference type="NCBI Taxonomy" id="374426"/>
    <lineage>
        <taxon>Bacteria</taxon>
        <taxon>Pseudomonadati</taxon>
        <taxon>Pseudomonadota</taxon>
        <taxon>Alphaproteobacteria</taxon>
        <taxon>Hyphomicrobiales</taxon>
        <taxon>Methylobacteriaceae</taxon>
        <taxon>Methylobacterium</taxon>
    </lineage>
</organism>
<feature type="domain" description="VOC" evidence="2">
    <location>
        <begin position="6"/>
        <end position="147"/>
    </location>
</feature>
<dbReference type="Pfam" id="PF00903">
    <property type="entry name" value="Glyoxalase"/>
    <property type="match status" value="2"/>
</dbReference>
<dbReference type="RefSeq" id="WP_238248143.1">
    <property type="nucleotide sequence ID" value="NZ_BPQX01000015.1"/>
</dbReference>
<dbReference type="EMBL" id="JAUSVV010000003">
    <property type="protein sequence ID" value="MDQ0442297.1"/>
    <property type="molecule type" value="Genomic_DNA"/>
</dbReference>
<dbReference type="InterPro" id="IPR051785">
    <property type="entry name" value="MMCE/EMCE_epimerase"/>
</dbReference>
<dbReference type="Proteomes" id="UP001236369">
    <property type="component" value="Unassembled WGS sequence"/>
</dbReference>